<organism evidence="2 3">
    <name type="scientific">Bordetella ansorpii</name>
    <dbReference type="NCBI Taxonomy" id="288768"/>
    <lineage>
        <taxon>Bacteria</taxon>
        <taxon>Pseudomonadati</taxon>
        <taxon>Pseudomonadota</taxon>
        <taxon>Betaproteobacteria</taxon>
        <taxon>Burkholderiales</taxon>
        <taxon>Alcaligenaceae</taxon>
        <taxon>Bordetella</taxon>
    </lineage>
</organism>
<protein>
    <submittedName>
        <fullName evidence="2">Capsular polysaccharide biosynthesis protein</fullName>
    </submittedName>
</protein>
<gene>
    <name evidence="2" type="ORF">SAMEA1982600_00251</name>
</gene>
<dbReference type="InterPro" id="IPR051783">
    <property type="entry name" value="NAD(P)-dependent_oxidoreduct"/>
</dbReference>
<reference evidence="2 3" key="1">
    <citation type="submission" date="2016-03" db="EMBL/GenBank/DDBJ databases">
        <authorList>
            <consortium name="Pathogen Informatics"/>
        </authorList>
    </citation>
    <scope>NUCLEOTIDE SEQUENCE [LARGE SCALE GENOMIC DNA]</scope>
    <source>
        <strain evidence="2 3">NCTC13364</strain>
    </source>
</reference>
<dbReference type="Pfam" id="PF01370">
    <property type="entry name" value="Epimerase"/>
    <property type="match status" value="1"/>
</dbReference>
<dbReference type="GO" id="GO:0004029">
    <property type="term" value="F:aldehyde dehydrogenase (NAD+) activity"/>
    <property type="evidence" value="ECO:0007669"/>
    <property type="project" value="TreeGrafter"/>
</dbReference>
<dbReference type="SUPFAM" id="SSF51735">
    <property type="entry name" value="NAD(P)-binding Rossmann-fold domains"/>
    <property type="match status" value="1"/>
</dbReference>
<dbReference type="Proteomes" id="UP000077037">
    <property type="component" value="Unassembled WGS sequence"/>
</dbReference>
<evidence type="ECO:0000313" key="2">
    <source>
        <dbReference type="EMBL" id="SAH81194.1"/>
    </source>
</evidence>
<sequence>MPTLHSTKRVLVLGAQGYIGRTVSRALAAHGAFTPRMAGRRADAEIVLDATDTNALGRAVASVDAVVNCVAGSPDTMVRNAQALKHALQQHPRPLVHFSSMAAYGAVRGRIDEQHPLKGDLGPYSAAKAQAESILAEVPGRVVLRPGCVYGLGSPQWSQRIARLLRARRIGDLGSAGDACSNLVYVDDVTQAVITCLLRPEVANGAYNLAMRDAPDWNTYFFTYAKALGAVPITRVGARRLALETKLVAPALKILDIAAHKARLHGLALPPPIPPSLARLWRQDIRLDSSAAEARLGLTWTPLAEGLRRSTDVSATGTRTS</sequence>
<evidence type="ECO:0000313" key="3">
    <source>
        <dbReference type="Proteomes" id="UP000077037"/>
    </source>
</evidence>
<dbReference type="OrthoDB" id="5292533at2"/>
<evidence type="ECO:0000259" key="1">
    <source>
        <dbReference type="Pfam" id="PF01370"/>
    </source>
</evidence>
<dbReference type="GO" id="GO:0005737">
    <property type="term" value="C:cytoplasm"/>
    <property type="evidence" value="ECO:0007669"/>
    <property type="project" value="TreeGrafter"/>
</dbReference>
<dbReference type="InterPro" id="IPR036291">
    <property type="entry name" value="NAD(P)-bd_dom_sf"/>
</dbReference>
<dbReference type="PANTHER" id="PTHR48079">
    <property type="entry name" value="PROTEIN YEEZ"/>
    <property type="match status" value="1"/>
</dbReference>
<dbReference type="EMBL" id="FKBS01000006">
    <property type="protein sequence ID" value="SAH81194.1"/>
    <property type="molecule type" value="Genomic_DNA"/>
</dbReference>
<accession>A0A157K9N2</accession>
<feature type="domain" description="NAD-dependent epimerase/dehydratase" evidence="1">
    <location>
        <begin position="10"/>
        <end position="210"/>
    </location>
</feature>
<dbReference type="Gene3D" id="3.40.50.720">
    <property type="entry name" value="NAD(P)-binding Rossmann-like Domain"/>
    <property type="match status" value="1"/>
</dbReference>
<dbReference type="InterPro" id="IPR001509">
    <property type="entry name" value="Epimerase_deHydtase"/>
</dbReference>
<dbReference type="RefSeq" id="WP_066406694.1">
    <property type="nucleotide sequence ID" value="NZ_FKBS01000006.1"/>
</dbReference>
<dbReference type="AlphaFoldDB" id="A0A157K9N2"/>
<name>A0A157K9N2_9BORD</name>
<proteinExistence type="predicted"/>
<dbReference type="PANTHER" id="PTHR48079:SF6">
    <property type="entry name" value="NAD(P)-BINDING DOMAIN-CONTAINING PROTEIN-RELATED"/>
    <property type="match status" value="1"/>
</dbReference>